<comment type="similarity">
    <text evidence="4">Belongs to the peptidase C19 family.</text>
</comment>
<keyword evidence="9" id="KW-0833">Ubl conjugation pathway</keyword>
<dbReference type="PROSITE" id="PS50053">
    <property type="entry name" value="UBIQUITIN_2"/>
    <property type="match status" value="1"/>
</dbReference>
<dbReference type="InterPro" id="IPR028889">
    <property type="entry name" value="USP"/>
</dbReference>
<comment type="catalytic activity">
    <reaction evidence="1">
        <text>Thiol-dependent hydrolysis of ester, thioester, amide, peptide and isopeptide bonds formed by the C-terminal Gly of ubiquitin (a 76-residue protein attached to proteins as an intracellular targeting signal).</text>
        <dbReference type="EC" id="3.4.19.12"/>
    </reaction>
</comment>
<dbReference type="GO" id="GO:0005829">
    <property type="term" value="C:cytosol"/>
    <property type="evidence" value="ECO:0007669"/>
    <property type="project" value="TreeGrafter"/>
</dbReference>
<dbReference type="Pfam" id="PF06337">
    <property type="entry name" value="DUSP"/>
    <property type="match status" value="1"/>
</dbReference>
<dbReference type="PROSITE" id="PS50235">
    <property type="entry name" value="USP_3"/>
    <property type="match status" value="1"/>
</dbReference>
<comment type="caution">
    <text evidence="18">The sequence shown here is derived from an EMBL/GenBank/DDBJ whole genome shotgun (WGS) entry which is preliminary data.</text>
</comment>
<proteinExistence type="inferred from homology"/>
<dbReference type="AlphaFoldDB" id="A0AAN8PE91"/>
<dbReference type="CDD" id="cd01795">
    <property type="entry name" value="Ubl_USP48"/>
    <property type="match status" value="1"/>
</dbReference>
<dbReference type="InterPro" id="IPR018200">
    <property type="entry name" value="USP_CS"/>
</dbReference>
<evidence type="ECO:0000256" key="11">
    <source>
        <dbReference type="ARBA" id="ARBA00022807"/>
    </source>
</evidence>
<evidence type="ECO:0000256" key="6">
    <source>
        <dbReference type="ARBA" id="ARBA00022490"/>
    </source>
</evidence>
<dbReference type="InterPro" id="IPR033841">
    <property type="entry name" value="Pep_USP48"/>
</dbReference>
<feature type="region of interest" description="Disordered" evidence="14">
    <location>
        <begin position="615"/>
        <end position="642"/>
    </location>
</feature>
<dbReference type="PANTHER" id="PTHR24006:SF722">
    <property type="entry name" value="UBIQUITIN CARBOXYL-TERMINAL HYDROLASE 48"/>
    <property type="match status" value="1"/>
</dbReference>
<evidence type="ECO:0000256" key="8">
    <source>
        <dbReference type="ARBA" id="ARBA00022737"/>
    </source>
</evidence>
<evidence type="ECO:0000313" key="18">
    <source>
        <dbReference type="EMBL" id="KAK6176967.1"/>
    </source>
</evidence>
<feature type="domain" description="Ubiquitin-like" evidence="15">
    <location>
        <begin position="919"/>
        <end position="982"/>
    </location>
</feature>
<dbReference type="InterPro" id="IPR006615">
    <property type="entry name" value="Pept_C19_DUSP"/>
</dbReference>
<evidence type="ECO:0000256" key="1">
    <source>
        <dbReference type="ARBA" id="ARBA00000707"/>
    </source>
</evidence>
<dbReference type="Pfam" id="PF00443">
    <property type="entry name" value="UCH"/>
    <property type="match status" value="1"/>
</dbReference>
<reference evidence="18 19" key="1">
    <citation type="submission" date="2024-01" db="EMBL/GenBank/DDBJ databases">
        <title>The genome of the rayed Mediterranean limpet Patella caerulea (Linnaeus, 1758).</title>
        <authorList>
            <person name="Anh-Thu Weber A."/>
            <person name="Halstead-Nussloch G."/>
        </authorList>
    </citation>
    <scope>NUCLEOTIDE SEQUENCE [LARGE SCALE GENOMIC DNA]</scope>
    <source>
        <strain evidence="18">AATW-2023a</strain>
        <tissue evidence="18">Whole specimen</tissue>
    </source>
</reference>
<dbReference type="GO" id="GO:0016579">
    <property type="term" value="P:protein deubiquitination"/>
    <property type="evidence" value="ECO:0007669"/>
    <property type="project" value="InterPro"/>
</dbReference>
<dbReference type="GO" id="GO:0004197">
    <property type="term" value="F:cysteine-type endopeptidase activity"/>
    <property type="evidence" value="ECO:0007669"/>
    <property type="project" value="InterPro"/>
</dbReference>
<dbReference type="SUPFAM" id="SSF54001">
    <property type="entry name" value="Cysteine proteinases"/>
    <property type="match status" value="1"/>
</dbReference>
<dbReference type="InterPro" id="IPR050164">
    <property type="entry name" value="Peptidase_C19"/>
</dbReference>
<keyword evidence="10" id="KW-0378">Hydrolase</keyword>
<dbReference type="PROSITE" id="PS00973">
    <property type="entry name" value="USP_2"/>
    <property type="match status" value="1"/>
</dbReference>
<comment type="subcellular location">
    <subcellularLocation>
        <location evidence="3">Cytoplasm</location>
    </subcellularLocation>
    <subcellularLocation>
        <location evidence="2">Nucleus</location>
    </subcellularLocation>
</comment>
<dbReference type="InterPro" id="IPR035927">
    <property type="entry name" value="DUSP-like_sf"/>
</dbReference>
<dbReference type="InterPro" id="IPR000626">
    <property type="entry name" value="Ubiquitin-like_dom"/>
</dbReference>
<protein>
    <recommendedName>
        <fullName evidence="13">Ubiquitin carboxyl-terminal hydrolase 48</fullName>
        <ecNumber evidence="5">3.4.19.12</ecNumber>
    </recommendedName>
</protein>
<dbReference type="Gene3D" id="3.10.20.90">
    <property type="entry name" value="Phosphatidylinositol 3-kinase Catalytic Subunit, Chain A, domain 1"/>
    <property type="match status" value="1"/>
</dbReference>
<evidence type="ECO:0000256" key="12">
    <source>
        <dbReference type="ARBA" id="ARBA00023242"/>
    </source>
</evidence>
<keyword evidence="12" id="KW-0539">Nucleus</keyword>
<evidence type="ECO:0000256" key="5">
    <source>
        <dbReference type="ARBA" id="ARBA00012759"/>
    </source>
</evidence>
<dbReference type="InterPro" id="IPR001394">
    <property type="entry name" value="Peptidase_C19_UCH"/>
</dbReference>
<evidence type="ECO:0000259" key="16">
    <source>
        <dbReference type="PROSITE" id="PS50235"/>
    </source>
</evidence>
<dbReference type="GO" id="GO:0006508">
    <property type="term" value="P:proteolysis"/>
    <property type="evidence" value="ECO:0007669"/>
    <property type="project" value="UniProtKB-KW"/>
</dbReference>
<keyword evidence="7" id="KW-0645">Protease</keyword>
<evidence type="ECO:0000259" key="15">
    <source>
        <dbReference type="PROSITE" id="PS50053"/>
    </source>
</evidence>
<dbReference type="FunFam" id="3.90.70.10:FF:000029">
    <property type="entry name" value="ubiquitin carboxyl-terminal hydrolase 48 isoform X1"/>
    <property type="match status" value="1"/>
</dbReference>
<dbReference type="Gene3D" id="3.90.70.10">
    <property type="entry name" value="Cysteine proteinases"/>
    <property type="match status" value="1"/>
</dbReference>
<evidence type="ECO:0000256" key="2">
    <source>
        <dbReference type="ARBA" id="ARBA00004123"/>
    </source>
</evidence>
<gene>
    <name evidence="18" type="ORF">SNE40_015165</name>
</gene>
<evidence type="ECO:0000256" key="13">
    <source>
        <dbReference type="ARBA" id="ARBA00035173"/>
    </source>
</evidence>
<dbReference type="SUPFAM" id="SSF54236">
    <property type="entry name" value="Ubiquitin-like"/>
    <property type="match status" value="1"/>
</dbReference>
<dbReference type="GO" id="GO:0004843">
    <property type="term" value="F:cysteine-type deubiquitinase activity"/>
    <property type="evidence" value="ECO:0007669"/>
    <property type="project" value="UniProtKB-EC"/>
</dbReference>
<evidence type="ECO:0000256" key="14">
    <source>
        <dbReference type="SAM" id="MobiDB-lite"/>
    </source>
</evidence>
<name>A0AAN8PE91_PATCE</name>
<dbReference type="InterPro" id="IPR044743">
    <property type="entry name" value="Ubl_USP48"/>
</dbReference>
<keyword evidence="11" id="KW-0788">Thiol protease</keyword>
<dbReference type="SUPFAM" id="SSF143791">
    <property type="entry name" value="DUSP-like"/>
    <property type="match status" value="1"/>
</dbReference>
<evidence type="ECO:0000313" key="19">
    <source>
        <dbReference type="Proteomes" id="UP001347796"/>
    </source>
</evidence>
<accession>A0AAN8PE91</accession>
<feature type="domain" description="USP" evidence="16">
    <location>
        <begin position="88"/>
        <end position="411"/>
    </location>
</feature>
<keyword evidence="19" id="KW-1185">Reference proteome</keyword>
<evidence type="ECO:0000256" key="9">
    <source>
        <dbReference type="ARBA" id="ARBA00022786"/>
    </source>
</evidence>
<dbReference type="InterPro" id="IPR038765">
    <property type="entry name" value="Papain-like_cys_pep_sf"/>
</dbReference>
<dbReference type="PANTHER" id="PTHR24006">
    <property type="entry name" value="UBIQUITIN CARBOXYL-TERMINAL HYDROLASE"/>
    <property type="match status" value="1"/>
</dbReference>
<evidence type="ECO:0000256" key="4">
    <source>
        <dbReference type="ARBA" id="ARBA00009085"/>
    </source>
</evidence>
<evidence type="ECO:0000256" key="7">
    <source>
        <dbReference type="ARBA" id="ARBA00022670"/>
    </source>
</evidence>
<sequence length="1010" mass="116550">MPPKLQLDKEAWKWADTTEPDQVTNEHIKTAYRLNLKPCSQGACKRNCRGNPLCLNGIGEKQWLGELNVRKFTDFDPELEKREKDSYVGLKNLGNTCYVNTFLQLWYHNHCVRQAIFRWRDADLPDIISDSWTPSTICGQLQLIFSLLKYTQKRYIDPSSFINHLGLDTALQQDAQEFSKLFLSLLEEAMSKSSQLNIIQDQFRGQYNYVITCAKCKGESKTGSTFYELDLNIQGHRTLHQAIDNFLQEEVLEGENQYMCKYCLQKQDATRAIKLDTIPPVLNLQLLRFVFDKKTGHKKKLNSFIQFPECLDMSKYLGQPENTSLYYLKAVLIHSGPSAYSGHYTAHILSEDGSAWYRFNDEKTDKMMGKKLQLGAEEDIQELPGKEQKAPKVTKGCHTSKNAYMLVYSRQQQNKTEEVIENINEYNLLPPVVKDYVAKDNENFNKWIAEILSSRKQNIENGKAEQTEVQSIYRTLSTDLNNIDEMEWISVDWLIKWLNLPSKAPAIDNTSLLCPHKQLDPESVHKMKCVSSIGANSLYTLYGGGPRLKRDKGLCRQCVKQRCHVIRLKIKMASDDQKITTGLKNINNSGLSWYWVGKSSLRSWKKLALDRLENGSNRSSSSPSHDEQSEQINGSRETEDPAESSFIFNTDLLCDLHDNLNPDATCRRLVPEDVWKILYSYFPYSQQFRIDDAICQQCQALNAEKCELKLQKKRCVDQQKSDLLDLYLDRKRPVLDDLSNLELYVVSQAFVDDWRKYIKDSGRSPAVTNVNNKLLLCEHNLLILSPEQLDYHSEIVLLWSGEWEKLCKYTNCDVDINIVRYKEESGEIQTLTIPVVCKECQSMRLLEEEKKRYIFVNSVVYVYKNHNNTTLPVNNGTNNTHIQTNEVEEPPDKIQKIDFDFDFSRRKSQRRRKLRGEKEVTVSSDMTLKDLKVKIMNLFSVPPFDQNLWIDGRLLLDNASTLQELKVYPACSILLKVDEPNEESTVIEDLMSAPPRQEQGFKGTNLLSSC</sequence>
<evidence type="ECO:0000256" key="10">
    <source>
        <dbReference type="ARBA" id="ARBA00022801"/>
    </source>
</evidence>
<evidence type="ECO:0000256" key="3">
    <source>
        <dbReference type="ARBA" id="ARBA00004496"/>
    </source>
</evidence>
<evidence type="ECO:0000259" key="17">
    <source>
        <dbReference type="PROSITE" id="PS51283"/>
    </source>
</evidence>
<dbReference type="CDD" id="cd02668">
    <property type="entry name" value="Peptidase_C19L"/>
    <property type="match status" value="1"/>
</dbReference>
<keyword evidence="6" id="KW-0963">Cytoplasm</keyword>
<dbReference type="PROSITE" id="PS51283">
    <property type="entry name" value="DUSP"/>
    <property type="match status" value="1"/>
</dbReference>
<dbReference type="InterPro" id="IPR029071">
    <property type="entry name" value="Ubiquitin-like_domsf"/>
</dbReference>
<keyword evidence="8" id="KW-0677">Repeat</keyword>
<dbReference type="EMBL" id="JAZGQO010000010">
    <property type="protein sequence ID" value="KAK6176967.1"/>
    <property type="molecule type" value="Genomic_DNA"/>
</dbReference>
<dbReference type="Proteomes" id="UP001347796">
    <property type="component" value="Unassembled WGS sequence"/>
</dbReference>
<dbReference type="GO" id="GO:0005634">
    <property type="term" value="C:nucleus"/>
    <property type="evidence" value="ECO:0007669"/>
    <property type="project" value="UniProtKB-SubCell"/>
</dbReference>
<dbReference type="EC" id="3.4.19.12" evidence="5"/>
<feature type="domain" description="DUSP" evidence="17">
    <location>
        <begin position="460"/>
        <end position="553"/>
    </location>
</feature>
<organism evidence="18 19">
    <name type="scientific">Patella caerulea</name>
    <name type="common">Rayed Mediterranean limpet</name>
    <dbReference type="NCBI Taxonomy" id="87958"/>
    <lineage>
        <taxon>Eukaryota</taxon>
        <taxon>Metazoa</taxon>
        <taxon>Spiralia</taxon>
        <taxon>Lophotrochozoa</taxon>
        <taxon>Mollusca</taxon>
        <taxon>Gastropoda</taxon>
        <taxon>Patellogastropoda</taxon>
        <taxon>Patelloidea</taxon>
        <taxon>Patellidae</taxon>
        <taxon>Patella</taxon>
    </lineage>
</organism>